<feature type="domain" description="NF-X1-type" evidence="7">
    <location>
        <begin position="1496"/>
        <end position="1516"/>
    </location>
</feature>
<keyword evidence="4" id="KW-0378">Hydrolase</keyword>
<dbReference type="InterPro" id="IPR047187">
    <property type="entry name" value="SF1_C_Upf1"/>
</dbReference>
<feature type="domain" description="NF-X1-type" evidence="7">
    <location>
        <begin position="1379"/>
        <end position="1395"/>
    </location>
</feature>
<sequence>MRGSQRQNGILKPPNLPRIQYSVGNLKSLRDETGLPLSTSPTAQSDVLTYIDPNRKLEKLTRSVLNGNPSQTISSTPQEGHSRPNVSEEQFLVWRRMVPRKDAAAYRPLLRQLGLFVQKALAFARSDHNLMQEVITLLSQEGGLRRVNEVTSTFDEVSAASWTQAFSEQILPFLQLISHDQILASAFLEAPLVKIYQFVYGPNGSRGIPFFANIFALLKDPLCLDLGDSSVAETYERVAIVLSKTVKWNENALVNESLHQLMESVCEVVDNDDGDTAFLTTRKYLQRIRRRFSQTIPSARDKIYREKAQVFAPEFQFFADLPGKLAEQGPRHDNDSEDICGIKIMPTSQEIQSEREEYLPSRDPSTWHLRGLPGLLDWHFRLLREDTVGQLRDEVSAEFKRMQNPDAIHSRAVPRRLRTLTYNNINFKHIRCDTHGGLKFVVQFDQPPAVRLLPSINKRREWWQMAKRLDLNSLVCLIDSNGSAIFCSVCGSINIEPAKGSNLHAKAMEENLKLLARDQNSAFVTLEPVQREMASLREILGRFRGSPLFKRESLVEFPGVLLPSFQATLLALQDMAKSLDLPFSDTLAPESSEVCGHHKIAPPSYAMQKDFNFSLSSVVDDKDLVLSAKSPNFDFQRLKDRSTLDDTQAKALVEALTHSLALIQGPPGTGKSYTGVSIIRVLLDNRQAANLGPIICVCCTNHALDQLLEELVTSGIQDIVRIGGFSKSSMMDEFNLRNIAEAMSSTRTESRRSWETKKILMHDIDELNQCLDALSQTDNWEAVKRFLEDRYPQHHDELFSGYTENIHGNLELVISAWLNGEVRRGVDVFVNSMPRSLEDLHSTSLHQMARSERYSLKDAWMSEIRNDAEARIQDAYVTYLENKREYEKIRMDLGVTTTGLAKYLDLLRRLSSKVVICEEAGEVLEAHSLTTLLPSVEHAIFVGDHKQLRPKVQNWDLNSQNPRGEQYSLDVSLFERLVEPQIGSVQLPFSTLETQRRMDPSISRLIKETLYPNLKDSLAVQDYPMVQGMRKRLFWFHHQQPETTQDPTRLISASYSNEFEVEFVAALVSHLVKQNVYGEGDIAVLTPYLGQLMRLRKRLRSSYEIVLGERDVEELGQAGLDELDDQDMQPETFIEKTTLLKALRVSTVDNFQGEEAKVVVISLVRSNKEQQCGFLRTSNRINVLLSRAKHGMYIIGNANTSYKVDMWARVIKMLDQDDNFGERLELQCPRHPESRIYVAKPEDFHLVAPEGGCGQPCGKDLRCGHACKQICHSDLLHSAVYCLERCPRSRTKCDHPCPKPCGDPCPKNCEVIVQDIELACGHTQNVSCWLSQKKGDIKCQAKVDKIVPGCGHTIKVPCYTDVTTKSFKCRGECGVMRSCGHTCKKACYKCRECSEESVSREEHGACEQICGQEYSTCSHRCAMKCHKGSLCPSCTAPCENACSHSKCGKLCGEPCPPCMEPRCSSACPHKGHCTMPCAAPCDWLPCEKRCEKTLSCGHRCPTVCGEPCPDKSYCQICAPQKVKGQVVDFIDKSAYKDCGHVQTIESMDDGRITRLKSSSQPFSCGELKACPVCRSSLRGVARYGRIKLLIWANKTYYPLSQQMIAKEEQLLSSRESFVAAPTPPHLRVQLLRIEGSRATYLDVVRSFPSYQSRYASVLGLRSSINLFAHRICSDEEPFTRLFRAVIQRDHQVDMANANSTSTGIMQTQGHVLAISLLIRCDLAIFTDFLALRLREVPQPRLRMDLSAARKDCQDLIDNAGARGQPLQAIEGHTFWARCAALEIACTGNSQSTKRLLEGADYHLRYAVATAEVYEDQTKGMLKEIHQARRLLDDGRKLEYEICAEERLTTTANIASGSSPLGKWFTCAIGHPFTIEGYGLDVAGMTCPQCGDAVIVL</sequence>
<evidence type="ECO:0000256" key="2">
    <source>
        <dbReference type="ARBA" id="ARBA00022737"/>
    </source>
</evidence>
<name>A0A6A6HMZ1_VIRVR</name>
<evidence type="ECO:0000256" key="1">
    <source>
        <dbReference type="ARBA" id="ARBA00022723"/>
    </source>
</evidence>
<feature type="domain" description="NF-X1-type" evidence="7">
    <location>
        <begin position="1263"/>
        <end position="1288"/>
    </location>
</feature>
<evidence type="ECO:0000256" key="5">
    <source>
        <dbReference type="ARBA" id="ARBA00022833"/>
    </source>
</evidence>
<reference evidence="8" key="1">
    <citation type="journal article" date="2020" name="Stud. Mycol.">
        <title>101 Dothideomycetes genomes: a test case for predicting lifestyles and emergence of pathogens.</title>
        <authorList>
            <person name="Haridas S."/>
            <person name="Albert R."/>
            <person name="Binder M."/>
            <person name="Bloem J."/>
            <person name="Labutti K."/>
            <person name="Salamov A."/>
            <person name="Andreopoulos B."/>
            <person name="Baker S."/>
            <person name="Barry K."/>
            <person name="Bills G."/>
            <person name="Bluhm B."/>
            <person name="Cannon C."/>
            <person name="Castanera R."/>
            <person name="Culley D."/>
            <person name="Daum C."/>
            <person name="Ezra D."/>
            <person name="Gonzalez J."/>
            <person name="Henrissat B."/>
            <person name="Kuo A."/>
            <person name="Liang C."/>
            <person name="Lipzen A."/>
            <person name="Lutzoni F."/>
            <person name="Magnuson J."/>
            <person name="Mondo S."/>
            <person name="Nolan M."/>
            <person name="Ohm R."/>
            <person name="Pangilinan J."/>
            <person name="Park H.-J."/>
            <person name="Ramirez L."/>
            <person name="Alfaro M."/>
            <person name="Sun H."/>
            <person name="Tritt A."/>
            <person name="Yoshinaga Y."/>
            <person name="Zwiers L.-H."/>
            <person name="Turgeon B."/>
            <person name="Goodwin S."/>
            <person name="Spatafora J."/>
            <person name="Crous P."/>
            <person name="Grigoriev I."/>
        </authorList>
    </citation>
    <scope>NUCLEOTIDE SEQUENCE</scope>
    <source>
        <strain evidence="8">Tuck. ex Michener</strain>
    </source>
</reference>
<dbReference type="SUPFAM" id="SSF52540">
    <property type="entry name" value="P-loop containing nucleoside triphosphate hydrolases"/>
    <property type="match status" value="1"/>
</dbReference>
<dbReference type="OrthoDB" id="2423195at2759"/>
<keyword evidence="9" id="KW-1185">Reference proteome</keyword>
<dbReference type="GO" id="GO:0008270">
    <property type="term" value="F:zinc ion binding"/>
    <property type="evidence" value="ECO:0007669"/>
    <property type="project" value="UniProtKB-KW"/>
</dbReference>
<keyword evidence="4" id="KW-0547">Nucleotide-binding</keyword>
<dbReference type="GO" id="GO:0004386">
    <property type="term" value="F:helicase activity"/>
    <property type="evidence" value="ECO:0007669"/>
    <property type="project" value="InterPro"/>
</dbReference>
<organism evidence="8 9">
    <name type="scientific">Viridothelium virens</name>
    <name type="common">Speckled blister lichen</name>
    <name type="synonym">Trypethelium virens</name>
    <dbReference type="NCBI Taxonomy" id="1048519"/>
    <lineage>
        <taxon>Eukaryota</taxon>
        <taxon>Fungi</taxon>
        <taxon>Dikarya</taxon>
        <taxon>Ascomycota</taxon>
        <taxon>Pezizomycotina</taxon>
        <taxon>Dothideomycetes</taxon>
        <taxon>Dothideomycetes incertae sedis</taxon>
        <taxon>Trypetheliales</taxon>
        <taxon>Trypetheliaceae</taxon>
        <taxon>Viridothelium</taxon>
    </lineage>
</organism>
<feature type="domain" description="NF-X1-type" evidence="7">
    <location>
        <begin position="1293"/>
        <end position="1311"/>
    </location>
</feature>
<dbReference type="SMART" id="SM00438">
    <property type="entry name" value="ZnF_NFX"/>
    <property type="match status" value="5"/>
</dbReference>
<gene>
    <name evidence="8" type="ORF">EV356DRAFT_556821</name>
</gene>
<keyword evidence="5" id="KW-0862">Zinc</keyword>
<dbReference type="CDD" id="cd18808">
    <property type="entry name" value="SF1_C_Upf1"/>
    <property type="match status" value="1"/>
</dbReference>
<dbReference type="Proteomes" id="UP000800092">
    <property type="component" value="Unassembled WGS sequence"/>
</dbReference>
<keyword evidence="1" id="KW-0479">Metal-binding</keyword>
<dbReference type="PANTHER" id="PTHR10887:SF445">
    <property type="entry name" value="NFX1-TYPE ZINC FINGER-CONTAINING PROTEIN 1"/>
    <property type="match status" value="1"/>
</dbReference>
<feature type="region of interest" description="Disordered" evidence="6">
    <location>
        <begin position="63"/>
        <end position="84"/>
    </location>
</feature>
<protein>
    <recommendedName>
        <fullName evidence="7">NF-X1-type domain-containing protein</fullName>
    </recommendedName>
</protein>
<dbReference type="InterPro" id="IPR000967">
    <property type="entry name" value="Znf_NFX1"/>
</dbReference>
<evidence type="ECO:0000313" key="9">
    <source>
        <dbReference type="Proteomes" id="UP000800092"/>
    </source>
</evidence>
<accession>A0A6A6HMZ1</accession>
<dbReference type="Pfam" id="PF13087">
    <property type="entry name" value="AAA_12"/>
    <property type="match status" value="1"/>
</dbReference>
<dbReference type="Pfam" id="PF13086">
    <property type="entry name" value="AAA_11"/>
    <property type="match status" value="1"/>
</dbReference>
<dbReference type="FunFam" id="3.40.50.300:FF:001660">
    <property type="entry name" value="NF-X1 finger and helicase protein, putative"/>
    <property type="match status" value="1"/>
</dbReference>
<dbReference type="InterPro" id="IPR045055">
    <property type="entry name" value="DNA2/NAM7-like"/>
</dbReference>
<keyword evidence="3" id="KW-0863">Zinc-finger</keyword>
<dbReference type="PANTHER" id="PTHR10887">
    <property type="entry name" value="DNA2/NAM7 HELICASE FAMILY"/>
    <property type="match status" value="1"/>
</dbReference>
<dbReference type="GO" id="GO:0031380">
    <property type="term" value="C:nuclear RNA-directed RNA polymerase complex"/>
    <property type="evidence" value="ECO:0007669"/>
    <property type="project" value="TreeGrafter"/>
</dbReference>
<feature type="domain" description="NF-X1-type" evidence="7">
    <location>
        <begin position="1417"/>
        <end position="1436"/>
    </location>
</feature>
<dbReference type="InterPro" id="IPR027417">
    <property type="entry name" value="P-loop_NTPase"/>
</dbReference>
<keyword evidence="4" id="KW-0347">Helicase</keyword>
<keyword evidence="4" id="KW-0067">ATP-binding</keyword>
<evidence type="ECO:0000256" key="3">
    <source>
        <dbReference type="ARBA" id="ARBA00022771"/>
    </source>
</evidence>
<dbReference type="Gene3D" id="3.40.50.300">
    <property type="entry name" value="P-loop containing nucleotide triphosphate hydrolases"/>
    <property type="match status" value="2"/>
</dbReference>
<evidence type="ECO:0000256" key="4">
    <source>
        <dbReference type="ARBA" id="ARBA00022806"/>
    </source>
</evidence>
<evidence type="ECO:0000256" key="6">
    <source>
        <dbReference type="SAM" id="MobiDB-lite"/>
    </source>
</evidence>
<dbReference type="GO" id="GO:0031048">
    <property type="term" value="P:regulatory ncRNA-mediated heterochromatin formation"/>
    <property type="evidence" value="ECO:0007669"/>
    <property type="project" value="TreeGrafter"/>
</dbReference>
<evidence type="ECO:0000313" key="8">
    <source>
        <dbReference type="EMBL" id="KAF2239504.1"/>
    </source>
</evidence>
<evidence type="ECO:0000259" key="7">
    <source>
        <dbReference type="SMART" id="SM00438"/>
    </source>
</evidence>
<dbReference type="EMBL" id="ML991772">
    <property type="protein sequence ID" value="KAF2239504.1"/>
    <property type="molecule type" value="Genomic_DNA"/>
</dbReference>
<dbReference type="InterPro" id="IPR041679">
    <property type="entry name" value="DNA2/NAM7-like_C"/>
</dbReference>
<dbReference type="InterPro" id="IPR041677">
    <property type="entry name" value="DNA2/NAM7_AAA_11"/>
</dbReference>
<proteinExistence type="predicted"/>
<keyword evidence="2" id="KW-0677">Repeat</keyword>
<dbReference type="CDD" id="cd06008">
    <property type="entry name" value="NF-X1-zinc-finger"/>
    <property type="match status" value="2"/>
</dbReference>
<dbReference type="CDD" id="cd17936">
    <property type="entry name" value="EEXXEc_NFX1"/>
    <property type="match status" value="1"/>
</dbReference>